<dbReference type="GO" id="GO:0004499">
    <property type="term" value="F:N,N-dimethylaniline monooxygenase activity"/>
    <property type="evidence" value="ECO:0007669"/>
    <property type="project" value="InterPro"/>
</dbReference>
<sequence length="156" mass="17835">MAKEVHIAAKSNTYEKLSSWHSNIQIHPTIDRAYKDGSVVFQDGKVVYADAIVHCTGYNYRFPFLETNGYVTIEDNRVGPLYKHVFPPALAPGLSFIGLLSMALQFFMFELQSKWVASVLSGRVKLPSKDKMMEDVIAFDTKILNLWIFPRDLRIF</sequence>
<comment type="caution">
    <text evidence="7">The sequence shown here is derived from an EMBL/GenBank/DDBJ whole genome shotgun (WGS) entry which is preliminary data.</text>
</comment>
<dbReference type="EC" id="1.-.-.-" evidence="5"/>
<evidence type="ECO:0000256" key="1">
    <source>
        <dbReference type="ARBA" id="ARBA00009183"/>
    </source>
</evidence>
<dbReference type="GO" id="GO:0050661">
    <property type="term" value="F:NADP binding"/>
    <property type="evidence" value="ECO:0007669"/>
    <property type="project" value="InterPro"/>
</dbReference>
<dbReference type="InterPro" id="IPR050346">
    <property type="entry name" value="FMO-like"/>
</dbReference>
<dbReference type="SUPFAM" id="SSF51905">
    <property type="entry name" value="FAD/NAD(P)-binding domain"/>
    <property type="match status" value="1"/>
</dbReference>
<dbReference type="Pfam" id="PF00743">
    <property type="entry name" value="FMO-like"/>
    <property type="match status" value="1"/>
</dbReference>
<organism evidence="7 8">
    <name type="scientific">Arabis nemorensis</name>
    <dbReference type="NCBI Taxonomy" id="586526"/>
    <lineage>
        <taxon>Eukaryota</taxon>
        <taxon>Viridiplantae</taxon>
        <taxon>Streptophyta</taxon>
        <taxon>Embryophyta</taxon>
        <taxon>Tracheophyta</taxon>
        <taxon>Spermatophyta</taxon>
        <taxon>Magnoliopsida</taxon>
        <taxon>eudicotyledons</taxon>
        <taxon>Gunneridae</taxon>
        <taxon>Pentapetalae</taxon>
        <taxon>rosids</taxon>
        <taxon>malvids</taxon>
        <taxon>Brassicales</taxon>
        <taxon>Brassicaceae</taxon>
        <taxon>Arabideae</taxon>
        <taxon>Arabis</taxon>
    </lineage>
</organism>
<evidence type="ECO:0000256" key="4">
    <source>
        <dbReference type="ARBA" id="ARBA00023002"/>
    </source>
</evidence>
<comment type="cofactor">
    <cofactor evidence="5">
        <name>FAD</name>
        <dbReference type="ChEBI" id="CHEBI:57692"/>
    </cofactor>
</comment>
<evidence type="ECO:0000256" key="5">
    <source>
        <dbReference type="RuleBase" id="RU361177"/>
    </source>
</evidence>
<keyword evidence="8" id="KW-1185">Reference proteome</keyword>
<keyword evidence="4 5" id="KW-0560">Oxidoreductase</keyword>
<reference evidence="7" key="1">
    <citation type="submission" date="2019-07" db="EMBL/GenBank/DDBJ databases">
        <authorList>
            <person name="Dittberner H."/>
        </authorList>
    </citation>
    <scope>NUCLEOTIDE SEQUENCE [LARGE SCALE GENOMIC DNA]</scope>
</reference>
<dbReference type="OrthoDB" id="66881at2759"/>
<name>A0A565AQ83_9BRAS</name>
<keyword evidence="6" id="KW-0472">Membrane</keyword>
<evidence type="ECO:0000256" key="2">
    <source>
        <dbReference type="ARBA" id="ARBA00022630"/>
    </source>
</evidence>
<feature type="transmembrane region" description="Helical" evidence="6">
    <location>
        <begin position="89"/>
        <end position="109"/>
    </location>
</feature>
<keyword evidence="3 5" id="KW-0274">FAD</keyword>
<comment type="similarity">
    <text evidence="1 5">Belongs to the FMO family.</text>
</comment>
<evidence type="ECO:0000256" key="6">
    <source>
        <dbReference type="SAM" id="Phobius"/>
    </source>
</evidence>
<dbReference type="InterPro" id="IPR036188">
    <property type="entry name" value="FAD/NAD-bd_sf"/>
</dbReference>
<evidence type="ECO:0000313" key="7">
    <source>
        <dbReference type="EMBL" id="VVA91063.1"/>
    </source>
</evidence>
<dbReference type="PANTHER" id="PTHR23023">
    <property type="entry name" value="DIMETHYLANILINE MONOOXYGENASE"/>
    <property type="match status" value="1"/>
</dbReference>
<evidence type="ECO:0000313" key="8">
    <source>
        <dbReference type="Proteomes" id="UP000489600"/>
    </source>
</evidence>
<keyword evidence="6" id="KW-0812">Transmembrane</keyword>
<keyword evidence="6" id="KW-1133">Transmembrane helix</keyword>
<dbReference type="GO" id="GO:0050660">
    <property type="term" value="F:flavin adenine dinucleotide binding"/>
    <property type="evidence" value="ECO:0007669"/>
    <property type="project" value="InterPro"/>
</dbReference>
<proteinExistence type="inferred from homology"/>
<dbReference type="Gene3D" id="3.50.50.60">
    <property type="entry name" value="FAD/NAD(P)-binding domain"/>
    <property type="match status" value="2"/>
</dbReference>
<protein>
    <recommendedName>
        <fullName evidence="5">Flavin-containing monooxygenase</fullName>
        <ecNumber evidence="5">1.-.-.-</ecNumber>
    </recommendedName>
</protein>
<evidence type="ECO:0000256" key="3">
    <source>
        <dbReference type="ARBA" id="ARBA00022827"/>
    </source>
</evidence>
<accession>A0A565AQ83</accession>
<keyword evidence="5" id="KW-0503">Monooxygenase</keyword>
<dbReference type="AlphaFoldDB" id="A0A565AQ83"/>
<keyword evidence="2 5" id="KW-0285">Flavoprotein</keyword>
<dbReference type="InterPro" id="IPR020946">
    <property type="entry name" value="Flavin_mOase-like"/>
</dbReference>
<dbReference type="Proteomes" id="UP000489600">
    <property type="component" value="Unassembled WGS sequence"/>
</dbReference>
<dbReference type="EMBL" id="CABITT030000001">
    <property type="protein sequence ID" value="VVA91063.1"/>
    <property type="molecule type" value="Genomic_DNA"/>
</dbReference>
<gene>
    <name evidence="7" type="ORF">ANE_LOCUS1508</name>
</gene>